<dbReference type="STRING" id="742817.HMPREF9449_00336"/>
<evidence type="ECO:0000259" key="5">
    <source>
        <dbReference type="Pfam" id="PF00501"/>
    </source>
</evidence>
<organism evidence="6 7">
    <name type="scientific">Odoribacter laneus YIT 12061</name>
    <dbReference type="NCBI Taxonomy" id="742817"/>
    <lineage>
        <taxon>Bacteria</taxon>
        <taxon>Pseudomonadati</taxon>
        <taxon>Bacteroidota</taxon>
        <taxon>Bacteroidia</taxon>
        <taxon>Bacteroidales</taxon>
        <taxon>Odoribacteraceae</taxon>
        <taxon>Odoribacter</taxon>
    </lineage>
</organism>
<dbReference type="PANTHER" id="PTHR43272">
    <property type="entry name" value="LONG-CHAIN-FATTY-ACID--COA LIGASE"/>
    <property type="match status" value="1"/>
</dbReference>
<dbReference type="EMBL" id="ADMC01000005">
    <property type="protein sequence ID" value="EHP50647.1"/>
    <property type="molecule type" value="Genomic_DNA"/>
</dbReference>
<sequence>MILKKLTLPELLKNSCSQFKNNLSLNFVQSGNRTYQDLYKDVLSLANHLLTLGIQKGDKVAILSANMPNWGITQFAIAQIGAISVPILPGFSSTEIQNILEHAEVKVIFVSKLLYKLVAPIKTDFLEHKILMNNFASIPEGYEAEAIEKLEPAIALNNQTPLPEITIEEEDTASIIYTSGTTGFSKGVELTHKNLVWNARQCSTIQPVGEKDRFLSILPLAHTYENTLGLLLPLLFGAQIFYLDRVPTPKLLVPAMQKIRPTVILSVPLVIEKIYKTQIVPRFNSSAMMRTLHKFAPTRKILNRLAGKKLMKTFGGELVFFGIGGSKLDPIVERFLHEAKFPYAIGYGLTETAPMSAGSNPSATFLQGVGPVMEGVSMKINEPDHKGEGEIWIKGPHVMKGYYKKPELTQEVMTPDGWFKTGDLGFFDTKGRLSIRGRIKTMILGASGENIYPEEIESIINNFRFVNESLVVESKGKLVAMVHFNMEELEKQYQKLKTQAGNYKAHLNEMIEEQKKELFEYVNSRVNNFSKLQLVMIQSEPFEKTPTQKIKRFLYNNIQV</sequence>
<dbReference type="InterPro" id="IPR000873">
    <property type="entry name" value="AMP-dep_synth/lig_dom"/>
</dbReference>
<dbReference type="Proteomes" id="UP000004892">
    <property type="component" value="Unassembled WGS sequence"/>
</dbReference>
<evidence type="ECO:0000256" key="4">
    <source>
        <dbReference type="SAM" id="Coils"/>
    </source>
</evidence>
<comment type="catalytic activity">
    <reaction evidence="3">
        <text>a long-chain fatty acid + ATP + CoA = a long-chain fatty acyl-CoA + AMP + diphosphate</text>
        <dbReference type="Rhea" id="RHEA:15421"/>
        <dbReference type="ChEBI" id="CHEBI:30616"/>
        <dbReference type="ChEBI" id="CHEBI:33019"/>
        <dbReference type="ChEBI" id="CHEBI:57287"/>
        <dbReference type="ChEBI" id="CHEBI:57560"/>
        <dbReference type="ChEBI" id="CHEBI:83139"/>
        <dbReference type="ChEBI" id="CHEBI:456215"/>
        <dbReference type="EC" id="6.2.1.3"/>
    </reaction>
    <physiologicalReaction direction="left-to-right" evidence="3">
        <dbReference type="Rhea" id="RHEA:15422"/>
    </physiologicalReaction>
</comment>
<keyword evidence="2" id="KW-0067">ATP-binding</keyword>
<dbReference type="Pfam" id="PF00501">
    <property type="entry name" value="AMP-binding"/>
    <property type="match status" value="1"/>
</dbReference>
<gene>
    <name evidence="6" type="ORF">HMPREF9449_00336</name>
</gene>
<dbReference type="InterPro" id="IPR045851">
    <property type="entry name" value="AMP-bd_C_sf"/>
</dbReference>
<evidence type="ECO:0000256" key="2">
    <source>
        <dbReference type="ARBA" id="ARBA00022840"/>
    </source>
</evidence>
<dbReference type="HOGENOM" id="CLU_000022_59_9_10"/>
<dbReference type="PROSITE" id="PS00455">
    <property type="entry name" value="AMP_BINDING"/>
    <property type="match status" value="1"/>
</dbReference>
<dbReference type="AlphaFoldDB" id="H1DDK0"/>
<keyword evidence="1" id="KW-0547">Nucleotide-binding</keyword>
<comment type="caution">
    <text evidence="6">The sequence shown here is derived from an EMBL/GenBank/DDBJ whole genome shotgun (WGS) entry which is preliminary data.</text>
</comment>
<reference evidence="6 7" key="1">
    <citation type="submission" date="2012-01" db="EMBL/GenBank/DDBJ databases">
        <title>The Genome Sequence of Odoribacter laneus YIT 12061.</title>
        <authorList>
            <consortium name="The Broad Institute Genome Sequencing Platform"/>
            <person name="Earl A."/>
            <person name="Ward D."/>
            <person name="Feldgarden M."/>
            <person name="Gevers D."/>
            <person name="Morotomi M."/>
            <person name="Young S.K."/>
            <person name="Zeng Q."/>
            <person name="Gargeya S."/>
            <person name="Fitzgerald M."/>
            <person name="Haas B."/>
            <person name="Abouelleil A."/>
            <person name="Alvarado L."/>
            <person name="Arachchi H.M."/>
            <person name="Berlin A."/>
            <person name="Chapman S.B."/>
            <person name="Gearin G."/>
            <person name="Goldberg J."/>
            <person name="Griggs A."/>
            <person name="Gujja S."/>
            <person name="Hansen M."/>
            <person name="Heiman D."/>
            <person name="Howarth C."/>
            <person name="Larimer J."/>
            <person name="Lui A."/>
            <person name="MacDonald P.J.P."/>
            <person name="McCowen C."/>
            <person name="Montmayeur A."/>
            <person name="Murphy C."/>
            <person name="Neiman D."/>
            <person name="Pearson M."/>
            <person name="Priest M."/>
            <person name="Roberts A."/>
            <person name="Saif S."/>
            <person name="Shea T."/>
            <person name="Sisk P."/>
            <person name="Stolte C."/>
            <person name="Sykes S."/>
            <person name="Wortman J."/>
            <person name="Nusbaum C."/>
            <person name="Birren B."/>
        </authorList>
    </citation>
    <scope>NUCLEOTIDE SEQUENCE [LARGE SCALE GENOMIC DNA]</scope>
    <source>
        <strain evidence="6 7">YIT 12061</strain>
    </source>
</reference>
<accession>H1DDK0</accession>
<dbReference type="GO" id="GO:0016020">
    <property type="term" value="C:membrane"/>
    <property type="evidence" value="ECO:0007669"/>
    <property type="project" value="TreeGrafter"/>
</dbReference>
<dbReference type="Gene3D" id="3.30.300.30">
    <property type="match status" value="1"/>
</dbReference>
<dbReference type="GO" id="GO:0004467">
    <property type="term" value="F:long-chain fatty acid-CoA ligase activity"/>
    <property type="evidence" value="ECO:0007669"/>
    <property type="project" value="UniProtKB-EC"/>
</dbReference>
<feature type="domain" description="AMP-dependent synthetase/ligase" evidence="5">
    <location>
        <begin position="15"/>
        <end position="403"/>
    </location>
</feature>
<dbReference type="InterPro" id="IPR042099">
    <property type="entry name" value="ANL_N_sf"/>
</dbReference>
<dbReference type="GO" id="GO:0005524">
    <property type="term" value="F:ATP binding"/>
    <property type="evidence" value="ECO:0007669"/>
    <property type="project" value="UniProtKB-KW"/>
</dbReference>
<evidence type="ECO:0000256" key="1">
    <source>
        <dbReference type="ARBA" id="ARBA00022741"/>
    </source>
</evidence>
<dbReference type="InterPro" id="IPR020845">
    <property type="entry name" value="AMP-binding_CS"/>
</dbReference>
<dbReference type="SUPFAM" id="SSF56801">
    <property type="entry name" value="Acetyl-CoA synthetase-like"/>
    <property type="match status" value="1"/>
</dbReference>
<evidence type="ECO:0000256" key="3">
    <source>
        <dbReference type="ARBA" id="ARBA00024484"/>
    </source>
</evidence>
<dbReference type="Gene3D" id="3.40.50.12780">
    <property type="entry name" value="N-terminal domain of ligase-like"/>
    <property type="match status" value="1"/>
</dbReference>
<proteinExistence type="predicted"/>
<evidence type="ECO:0000313" key="6">
    <source>
        <dbReference type="EMBL" id="EHP50647.1"/>
    </source>
</evidence>
<dbReference type="eggNOG" id="COG1022">
    <property type="taxonomic scope" value="Bacteria"/>
</dbReference>
<protein>
    <recommendedName>
        <fullName evidence="5">AMP-dependent synthetase/ligase domain-containing protein</fullName>
    </recommendedName>
</protein>
<evidence type="ECO:0000313" key="7">
    <source>
        <dbReference type="Proteomes" id="UP000004892"/>
    </source>
</evidence>
<dbReference type="PATRIC" id="fig|742817.3.peg.353"/>
<dbReference type="RefSeq" id="WP_009135490.1">
    <property type="nucleotide sequence ID" value="NZ_JH594596.1"/>
</dbReference>
<keyword evidence="4" id="KW-0175">Coiled coil</keyword>
<keyword evidence="7" id="KW-1185">Reference proteome</keyword>
<dbReference type="GeneID" id="98067992"/>
<dbReference type="PANTHER" id="PTHR43272:SF33">
    <property type="entry name" value="AMP-BINDING DOMAIN-CONTAINING PROTEIN-RELATED"/>
    <property type="match status" value="1"/>
</dbReference>
<name>H1DDK0_9BACT</name>
<feature type="coiled-coil region" evidence="4">
    <location>
        <begin position="479"/>
        <end position="513"/>
    </location>
</feature>